<evidence type="ECO:0000313" key="2">
    <source>
        <dbReference type="Proteomes" id="UP000001422"/>
    </source>
</evidence>
<dbReference type="KEGG" id="syw:SYNW0717"/>
<dbReference type="RefSeq" id="WP_011127584.1">
    <property type="nucleotide sequence ID" value="NC_005070.1"/>
</dbReference>
<dbReference type="EMBL" id="BX569691">
    <property type="protein sequence ID" value="CAE07232.1"/>
    <property type="molecule type" value="Genomic_DNA"/>
</dbReference>
<dbReference type="InterPro" id="IPR021801">
    <property type="entry name" value="DUF3370"/>
</dbReference>
<reference evidence="1 2" key="1">
    <citation type="journal article" date="2003" name="Nature">
        <title>The genome of a motile marine Synechococcus.</title>
        <authorList>
            <person name="Palenik B."/>
            <person name="Brahamsha B."/>
            <person name="Larimer F."/>
            <person name="Land M."/>
            <person name="Hauser L."/>
            <person name="Chain P."/>
            <person name="Lamerdin J."/>
            <person name="Regala W."/>
            <person name="Allen E.A."/>
            <person name="McCarren J."/>
            <person name="Paulsen I."/>
            <person name="Dufresne A."/>
            <person name="Partensky F."/>
            <person name="Webb E."/>
            <person name="Waterbury J."/>
        </authorList>
    </citation>
    <scope>NUCLEOTIDE SEQUENCE [LARGE SCALE GENOMIC DNA]</scope>
    <source>
        <strain evidence="1 2">WH8102</strain>
    </source>
</reference>
<evidence type="ECO:0000313" key="1">
    <source>
        <dbReference type="EMBL" id="CAE07232.1"/>
    </source>
</evidence>
<evidence type="ECO:0008006" key="3">
    <source>
        <dbReference type="Google" id="ProtNLM"/>
    </source>
</evidence>
<dbReference type="STRING" id="84588.SYNW0717"/>
<dbReference type="Pfam" id="PF11850">
    <property type="entry name" value="DUF3370"/>
    <property type="match status" value="1"/>
</dbReference>
<dbReference type="AlphaFoldDB" id="Q7U8A5"/>
<organism evidence="1 2">
    <name type="scientific">Parasynechococcus marenigrum (strain WH8102)</name>
    <dbReference type="NCBI Taxonomy" id="84588"/>
    <lineage>
        <taxon>Bacteria</taxon>
        <taxon>Bacillati</taxon>
        <taxon>Cyanobacteriota</taxon>
        <taxon>Cyanophyceae</taxon>
        <taxon>Synechococcales</taxon>
        <taxon>Prochlorococcaceae</taxon>
        <taxon>Parasynechococcus</taxon>
        <taxon>Parasynechococcus marenigrum</taxon>
    </lineage>
</organism>
<dbReference type="eggNOG" id="COG1749">
    <property type="taxonomic scope" value="Bacteria"/>
</dbReference>
<keyword evidence="2" id="KW-1185">Reference proteome</keyword>
<name>Q7U8A5_PARMW</name>
<protein>
    <recommendedName>
        <fullName evidence="3">DUF3370 domain-containing protein</fullName>
    </recommendedName>
</protein>
<sequence>MRSLFLVGALIASLSTGVTPCAADDVIRRQQSIRSLPGQLDAVLMVNDNNPELIKEDGILLSTFANAGDASISVDLNGRFDLFSHHVYAGTDDTLDSTLWLALLMAPIGDEDVTLTLIEGSTSLSQATQPGQTAAPFLPLPPLMRETSDVLAAGPGSRVARDLLKGRQAPELSQRRWTLKPGTPTVVLKLPIPVQGLDPLLNGRNLQLRLHSSAPVALATLAAHGDSHQAPDDKEWIDLLNSGELSGKEHSPTPRGSKGKIIYSRVSGVQIGSRWQARITDPGSETLSIQNAPVSWPISSLERGSLGTAQVQTAELQALYPETAWAAHGNYGVEYDLTLPLQNRGSAAQTLSLALESPLKTDQASDALQFRSSLSGPVMFRGPVEVAGLDDNDGSPYGRQTVHLVLRQGQEGPSLGQVTLKPGEAREVQIRLIYPADATPPQVLTVRPVKQS</sequence>
<gene>
    <name evidence="1" type="ordered locus">SYNW0717</name>
</gene>
<proteinExistence type="predicted"/>
<dbReference type="Proteomes" id="UP000001422">
    <property type="component" value="Chromosome"/>
</dbReference>
<dbReference type="HOGENOM" id="CLU_029327_0_0_3"/>
<accession>Q7U8A5</accession>